<dbReference type="InterPro" id="IPR038506">
    <property type="entry name" value="GLE1-like_sf"/>
</dbReference>
<dbReference type="Pfam" id="PF07817">
    <property type="entry name" value="GLE1"/>
    <property type="match status" value="1"/>
</dbReference>
<dbReference type="CDD" id="cd22265">
    <property type="entry name" value="UDM1_RNF168"/>
    <property type="match status" value="1"/>
</dbReference>
<dbReference type="GO" id="GO:0016973">
    <property type="term" value="P:poly(A)+ mRNA export from nucleus"/>
    <property type="evidence" value="ECO:0007669"/>
    <property type="project" value="InterPro"/>
</dbReference>
<dbReference type="Gene3D" id="1.25.40.510">
    <property type="entry name" value="GLE1-like"/>
    <property type="match status" value="1"/>
</dbReference>
<dbReference type="GO" id="GO:0000822">
    <property type="term" value="F:inositol hexakisphosphate binding"/>
    <property type="evidence" value="ECO:0007669"/>
    <property type="project" value="TreeGrafter"/>
</dbReference>
<dbReference type="OrthoDB" id="420884at2759"/>
<feature type="compositionally biased region" description="Polar residues" evidence="11">
    <location>
        <begin position="197"/>
        <end position="209"/>
    </location>
</feature>
<dbReference type="Proteomes" id="UP000319257">
    <property type="component" value="Unassembled WGS sequence"/>
</dbReference>
<feature type="compositionally biased region" description="Low complexity" evidence="11">
    <location>
        <begin position="104"/>
        <end position="113"/>
    </location>
</feature>
<dbReference type="EMBL" id="SKBQ01000007">
    <property type="protein sequence ID" value="TPX08190.1"/>
    <property type="molecule type" value="Genomic_DNA"/>
</dbReference>
<feature type="compositionally biased region" description="Polar residues" evidence="11">
    <location>
        <begin position="147"/>
        <end position="161"/>
    </location>
</feature>
<feature type="region of interest" description="Disordered" evidence="11">
    <location>
        <begin position="39"/>
        <end position="58"/>
    </location>
</feature>
<proteinExistence type="inferred from homology"/>
<evidence type="ECO:0000256" key="6">
    <source>
        <dbReference type="ARBA" id="ARBA00023010"/>
    </source>
</evidence>
<comment type="caution">
    <text evidence="13">The sequence shown here is derived from an EMBL/GenBank/DDBJ whole genome shotgun (WGS) entry which is preliminary data.</text>
</comment>
<accession>A0A507ATT8</accession>
<dbReference type="GO" id="GO:0005543">
    <property type="term" value="F:phospholipid binding"/>
    <property type="evidence" value="ECO:0007669"/>
    <property type="project" value="TreeGrafter"/>
</dbReference>
<evidence type="ECO:0000256" key="4">
    <source>
        <dbReference type="ARBA" id="ARBA00022816"/>
    </source>
</evidence>
<keyword evidence="3" id="KW-0813">Transport</keyword>
<sequence length="573" mass="62514">MASSSPPARDSRALRSSRSSRQSLNLPIRAQLSDFLLDTRNSEEAHRRGFEEAEREHERIRRTAIDALNAHERELELKRIEEEQARERQRLAKEAEIARKEAELQALKAKQVPKPAPPPPSPKAPAAQATASKDQQAAALAITAPASQTSQPETAKSNSLNGLAAQKPAPATSATQGAKTSLFGPTPAASSPFGAPTPSSNQASSQVQKASPFAAPQPKPSISAVAQSAAATGSPFSQANGVPTPTQAPGPRQPASDRHIEVHKNLKELRKSMTEQAKTNPHLKKRMGDMRREIRKSTGQFVAGGARANETPIAKIVELLREALRNQVQSQLIDPGMFVLESRAPVPGETNEPQRSSLFLYLMNIFCKAVISQFINEASANPKQADAIGMVAAKIFSDVEFLWRGKSLIDMLIAKYRVVCPVLFGFRGNDKMEQARLRVGWRKEGGQWIPEQVHGDRMTGLGAGFAALTLRDFSKAKAKKNPWPPSVYWTAMARIINTPTEEISKTQCYVLKAMIANYEQKFMLCYGTAAVAALRCALIDFPARIPEKSSARDALPVVATSLRMETGLRLDQI</sequence>
<dbReference type="GO" id="GO:0031369">
    <property type="term" value="F:translation initiation factor binding"/>
    <property type="evidence" value="ECO:0007669"/>
    <property type="project" value="TreeGrafter"/>
</dbReference>
<dbReference type="InterPro" id="IPR012476">
    <property type="entry name" value="GLE1"/>
</dbReference>
<dbReference type="InParanoid" id="A0A507ATT8"/>
<keyword evidence="6" id="KW-0811">Translocation</keyword>
<reference evidence="13 14" key="1">
    <citation type="submission" date="2019-06" db="EMBL/GenBank/DDBJ databases">
        <title>Draft genome sequence of the filamentous fungus Phialemoniopsis curvata isolated from diesel fuel.</title>
        <authorList>
            <person name="Varaljay V.A."/>
            <person name="Lyon W.J."/>
            <person name="Crouch A.L."/>
            <person name="Drake C.E."/>
            <person name="Hollomon J.M."/>
            <person name="Nadeau L.J."/>
            <person name="Nunn H.S."/>
            <person name="Stevenson B.S."/>
            <person name="Bojanowski C.L."/>
            <person name="Crookes-Goodson W.J."/>
        </authorList>
    </citation>
    <scope>NUCLEOTIDE SEQUENCE [LARGE SCALE GENOMIC DNA]</scope>
    <source>
        <strain evidence="13 14">D216</strain>
    </source>
</reference>
<evidence type="ECO:0000256" key="11">
    <source>
        <dbReference type="SAM" id="MobiDB-lite"/>
    </source>
</evidence>
<comment type="subcellular location">
    <subcellularLocation>
        <location evidence="1">Nucleus</location>
        <location evidence="1">Nuclear pore complex</location>
    </subcellularLocation>
</comment>
<dbReference type="STRING" id="1093900.A0A507ATT8"/>
<dbReference type="GeneID" id="41969212"/>
<keyword evidence="14" id="KW-1185">Reference proteome</keyword>
<keyword evidence="8" id="KW-0539">Nucleus</keyword>
<evidence type="ECO:0000256" key="5">
    <source>
        <dbReference type="ARBA" id="ARBA00022927"/>
    </source>
</evidence>
<feature type="compositionally biased region" description="Basic and acidic residues" evidence="11">
    <location>
        <begin position="40"/>
        <end position="58"/>
    </location>
</feature>
<feature type="region of interest" description="Disordered" evidence="11">
    <location>
        <begin position="1"/>
        <end position="26"/>
    </location>
</feature>
<dbReference type="GO" id="GO:0005737">
    <property type="term" value="C:cytoplasm"/>
    <property type="evidence" value="ECO:0007669"/>
    <property type="project" value="TreeGrafter"/>
</dbReference>
<evidence type="ECO:0000313" key="12">
    <source>
        <dbReference type="EMBL" id="TPX08190.1"/>
    </source>
</evidence>
<dbReference type="EMBL" id="SKBQ01000007">
    <property type="protein sequence ID" value="TPX08339.1"/>
    <property type="molecule type" value="Genomic_DNA"/>
</dbReference>
<gene>
    <name evidence="12" type="ORF">E0L32_001765</name>
    <name evidence="13" type="ORF">E0L32_001914</name>
</gene>
<keyword evidence="7" id="KW-0906">Nuclear pore complex</keyword>
<evidence type="ECO:0000313" key="13">
    <source>
        <dbReference type="EMBL" id="TPX08339.1"/>
    </source>
</evidence>
<evidence type="ECO:0000256" key="1">
    <source>
        <dbReference type="ARBA" id="ARBA00004567"/>
    </source>
</evidence>
<dbReference type="GO" id="GO:0044614">
    <property type="term" value="C:nuclear pore cytoplasmic filaments"/>
    <property type="evidence" value="ECO:0007669"/>
    <property type="project" value="TreeGrafter"/>
</dbReference>
<comment type="similarity">
    <text evidence="2">Belongs to the GLE1 family.</text>
</comment>
<dbReference type="RefSeq" id="XP_030989901.1">
    <property type="nucleotide sequence ID" value="XM_031135880.1"/>
</dbReference>
<dbReference type="PANTHER" id="PTHR12960">
    <property type="entry name" value="GLE-1-RELATED"/>
    <property type="match status" value="1"/>
</dbReference>
<feature type="compositionally biased region" description="Polar residues" evidence="11">
    <location>
        <begin position="224"/>
        <end position="245"/>
    </location>
</feature>
<protein>
    <recommendedName>
        <fullName evidence="9">mRNA export factor GLE1</fullName>
    </recommendedName>
    <alternativeName>
        <fullName evidence="10">Nucleoporin GLE1</fullName>
    </alternativeName>
</protein>
<evidence type="ECO:0000256" key="9">
    <source>
        <dbReference type="ARBA" id="ARBA00026227"/>
    </source>
</evidence>
<feature type="compositionally biased region" description="Low complexity" evidence="11">
    <location>
        <begin position="124"/>
        <end position="146"/>
    </location>
</feature>
<evidence type="ECO:0000256" key="10">
    <source>
        <dbReference type="ARBA" id="ARBA00029983"/>
    </source>
</evidence>
<keyword evidence="5" id="KW-0653">Protein transport</keyword>
<feature type="region of interest" description="Disordered" evidence="11">
    <location>
        <begin position="102"/>
        <end position="258"/>
    </location>
</feature>
<dbReference type="GO" id="GO:0015031">
    <property type="term" value="P:protein transport"/>
    <property type="evidence" value="ECO:0007669"/>
    <property type="project" value="UniProtKB-KW"/>
</dbReference>
<keyword evidence="4" id="KW-0509">mRNA transport</keyword>
<dbReference type="AlphaFoldDB" id="A0A507ATT8"/>
<name>A0A507ATT8_9PEZI</name>
<feature type="compositionally biased region" description="Pro residues" evidence="11">
    <location>
        <begin position="114"/>
        <end position="123"/>
    </location>
</feature>
<evidence type="ECO:0000256" key="7">
    <source>
        <dbReference type="ARBA" id="ARBA00023132"/>
    </source>
</evidence>
<evidence type="ECO:0000313" key="14">
    <source>
        <dbReference type="Proteomes" id="UP000319257"/>
    </source>
</evidence>
<evidence type="ECO:0000256" key="2">
    <source>
        <dbReference type="ARBA" id="ARBA00011056"/>
    </source>
</evidence>
<organism evidence="13 14">
    <name type="scientific">Thyridium curvatum</name>
    <dbReference type="NCBI Taxonomy" id="1093900"/>
    <lineage>
        <taxon>Eukaryota</taxon>
        <taxon>Fungi</taxon>
        <taxon>Dikarya</taxon>
        <taxon>Ascomycota</taxon>
        <taxon>Pezizomycotina</taxon>
        <taxon>Sordariomycetes</taxon>
        <taxon>Sordariomycetidae</taxon>
        <taxon>Thyridiales</taxon>
        <taxon>Thyridiaceae</taxon>
        <taxon>Thyridium</taxon>
    </lineage>
</organism>
<dbReference type="PANTHER" id="PTHR12960:SF0">
    <property type="entry name" value="MRNA EXPORT FACTOR GLE1"/>
    <property type="match status" value="1"/>
</dbReference>
<evidence type="ECO:0000256" key="3">
    <source>
        <dbReference type="ARBA" id="ARBA00022448"/>
    </source>
</evidence>
<evidence type="ECO:0000256" key="8">
    <source>
        <dbReference type="ARBA" id="ARBA00023242"/>
    </source>
</evidence>